<evidence type="ECO:0000313" key="2">
    <source>
        <dbReference type="Proteomes" id="UP000050668"/>
    </source>
</evidence>
<gene>
    <name evidence="1" type="ORF">AEA09_05405</name>
</gene>
<dbReference type="RefSeq" id="WP_053582855.1">
    <property type="nucleotide sequence ID" value="NZ_LGRV01000003.1"/>
</dbReference>
<accession>A0ABR5JZF0</accession>
<keyword evidence="2" id="KW-1185">Reference proteome</keyword>
<name>A0ABR5JZF0_9BACI</name>
<organism evidence="1 2">
    <name type="scientific">Lysinibacillus contaminans</name>
    <dbReference type="NCBI Taxonomy" id="1293441"/>
    <lineage>
        <taxon>Bacteria</taxon>
        <taxon>Bacillati</taxon>
        <taxon>Bacillota</taxon>
        <taxon>Bacilli</taxon>
        <taxon>Bacillales</taxon>
        <taxon>Bacillaceae</taxon>
        <taxon>Lysinibacillus</taxon>
    </lineage>
</organism>
<protein>
    <recommendedName>
        <fullName evidence="3">23S rRNA methyltransferase</fullName>
    </recommendedName>
</protein>
<proteinExistence type="predicted"/>
<evidence type="ECO:0000313" key="1">
    <source>
        <dbReference type="EMBL" id="KOS68042.1"/>
    </source>
</evidence>
<reference evidence="2" key="1">
    <citation type="submission" date="2015-07" db="EMBL/GenBank/DDBJ databases">
        <title>Fjat-14205 dsm 2895.</title>
        <authorList>
            <person name="Liu B."/>
            <person name="Wang J."/>
            <person name="Zhu Y."/>
            <person name="Liu G."/>
            <person name="Chen Q."/>
            <person name="Chen Z."/>
            <person name="Lan J."/>
            <person name="Che J."/>
            <person name="Ge C."/>
            <person name="Shi H."/>
            <person name="Pan Z."/>
            <person name="Liu X."/>
        </authorList>
    </citation>
    <scope>NUCLEOTIDE SEQUENCE [LARGE SCALE GENOMIC DNA]</scope>
    <source>
        <strain evidence="2">DSM 25560</strain>
    </source>
</reference>
<sequence>MKLIKNIVFIICLSVLLTGCGDRLSEIKDAASGINATANSAASALGQDVHSVREITISYNDETFTINDLFKTILRDTRWEYDAHEGKIHIKGTWIDPLFSDQQWDDVYKKQLAETGEITVTCSIQDGQINSAFTDVKLVFDEETILQMTGEDALYHLYETYLQK</sequence>
<dbReference type="Proteomes" id="UP000050668">
    <property type="component" value="Unassembled WGS sequence"/>
</dbReference>
<dbReference type="PROSITE" id="PS51257">
    <property type="entry name" value="PROKAR_LIPOPROTEIN"/>
    <property type="match status" value="1"/>
</dbReference>
<evidence type="ECO:0008006" key="3">
    <source>
        <dbReference type="Google" id="ProtNLM"/>
    </source>
</evidence>
<comment type="caution">
    <text evidence="1">The sequence shown here is derived from an EMBL/GenBank/DDBJ whole genome shotgun (WGS) entry which is preliminary data.</text>
</comment>
<dbReference type="EMBL" id="LGRV01000003">
    <property type="protein sequence ID" value="KOS68042.1"/>
    <property type="molecule type" value="Genomic_DNA"/>
</dbReference>